<proteinExistence type="predicted"/>
<accession>A0ABR0KUT4</accession>
<name>A0ABR0KUT4_9PEZI</name>
<evidence type="ECO:0008006" key="5">
    <source>
        <dbReference type="Google" id="ProtNLM"/>
    </source>
</evidence>
<dbReference type="EMBL" id="JAVRRA010024624">
    <property type="protein sequence ID" value="KAK5131884.1"/>
    <property type="molecule type" value="Genomic_DNA"/>
</dbReference>
<feature type="transmembrane region" description="Helical" evidence="2">
    <location>
        <begin position="181"/>
        <end position="202"/>
    </location>
</feature>
<dbReference type="SUPFAM" id="SSF53474">
    <property type="entry name" value="alpha/beta-Hydrolases"/>
    <property type="match status" value="1"/>
</dbReference>
<reference evidence="3 4" key="1">
    <citation type="submission" date="2023-08" db="EMBL/GenBank/DDBJ databases">
        <title>Black Yeasts Isolated from many extreme environments.</title>
        <authorList>
            <person name="Coleine C."/>
            <person name="Stajich J.E."/>
            <person name="Selbmann L."/>
        </authorList>
    </citation>
    <scope>NUCLEOTIDE SEQUENCE [LARGE SCALE GENOMIC DNA]</scope>
    <source>
        <strain evidence="3 4">CCFEE 536</strain>
    </source>
</reference>
<dbReference type="PANTHER" id="PTHR37471">
    <property type="entry name" value="UNNAMED PRODUCT"/>
    <property type="match status" value="1"/>
</dbReference>
<sequence length="509" mass="58432">MIGTSLGAYCFIKGCIYLLQSVTPLSILCFASTSITGPSSNPAILALQIWAAAETVFFIFIYLPRKRFLQKPASHPTDLSREDREELFRRCQETISEPETYLVKWFKGAPIEEIKRDNVKEFYCWAFLNRDAWGPEDDEELEGYADATEKMLGRKLEPGRGSARALRLTLDEVTMSTHRSLLWYLCIGVVDTLTSVCMLRWFHFHRLPYRRFFTVFPFRPLLLFSTHRTPGKTVTYWHRQHNSTTHLPVLFIHGIGIGLYPYVNFLSEIDEDIGVIALEIMPVSFRITSEALQREAMCQEVLAIVRQHGWDRFILVSHSYGSIISTHLLSHQSIAPLIGPVVLLDPVSFLLHLPDVAYNFTCRLPKRANEHQLYYFASMDMGVSHTLFRRFFWSENILWKADVEDRRLTVVLGGKDLIVDTTAVGRYLTQPDPPAPSSSQNLEKAANGANEEWKHRRWTGKGIDLLWFEDLDHAQIFDSRRDRKRVIDAIEAYSLQESQPSATSNGVAH</sequence>
<evidence type="ECO:0000256" key="2">
    <source>
        <dbReference type="SAM" id="Phobius"/>
    </source>
</evidence>
<dbReference type="PANTHER" id="PTHR37471:SF1">
    <property type="entry name" value="AB HYDROLASE-1 DOMAIN-CONTAINING PROTEIN"/>
    <property type="match status" value="1"/>
</dbReference>
<evidence type="ECO:0000313" key="3">
    <source>
        <dbReference type="EMBL" id="KAK5131884.1"/>
    </source>
</evidence>
<keyword evidence="2" id="KW-0812">Transmembrane</keyword>
<feature type="transmembrane region" description="Helical" evidence="2">
    <location>
        <begin position="43"/>
        <end position="63"/>
    </location>
</feature>
<gene>
    <name evidence="3" type="ORF">LTR16_000319</name>
</gene>
<feature type="region of interest" description="Disordered" evidence="1">
    <location>
        <begin position="429"/>
        <end position="450"/>
    </location>
</feature>
<evidence type="ECO:0000313" key="4">
    <source>
        <dbReference type="Proteomes" id="UP001357485"/>
    </source>
</evidence>
<protein>
    <recommendedName>
        <fullName evidence="5">AB hydrolase-1 domain-containing protein</fullName>
    </recommendedName>
</protein>
<dbReference type="InterPro" id="IPR029058">
    <property type="entry name" value="AB_hydrolase_fold"/>
</dbReference>
<evidence type="ECO:0000256" key="1">
    <source>
        <dbReference type="SAM" id="MobiDB-lite"/>
    </source>
</evidence>
<feature type="transmembrane region" description="Helical" evidence="2">
    <location>
        <begin position="6"/>
        <end position="31"/>
    </location>
</feature>
<keyword evidence="4" id="KW-1185">Reference proteome</keyword>
<comment type="caution">
    <text evidence="3">The sequence shown here is derived from an EMBL/GenBank/DDBJ whole genome shotgun (WGS) entry which is preliminary data.</text>
</comment>
<keyword evidence="2" id="KW-0472">Membrane</keyword>
<dbReference type="Proteomes" id="UP001357485">
    <property type="component" value="Unassembled WGS sequence"/>
</dbReference>
<organism evidence="3 4">
    <name type="scientific">Cryomyces antarcticus</name>
    <dbReference type="NCBI Taxonomy" id="329879"/>
    <lineage>
        <taxon>Eukaryota</taxon>
        <taxon>Fungi</taxon>
        <taxon>Dikarya</taxon>
        <taxon>Ascomycota</taxon>
        <taxon>Pezizomycotina</taxon>
        <taxon>Dothideomycetes</taxon>
        <taxon>Dothideomycetes incertae sedis</taxon>
        <taxon>Cryomyces</taxon>
    </lineage>
</organism>
<dbReference type="Gene3D" id="3.40.50.1820">
    <property type="entry name" value="alpha/beta hydrolase"/>
    <property type="match status" value="1"/>
</dbReference>
<keyword evidence="2" id="KW-1133">Transmembrane helix</keyword>